<dbReference type="GO" id="GO:0009765">
    <property type="term" value="P:photosynthesis, light harvesting"/>
    <property type="evidence" value="ECO:0007669"/>
    <property type="project" value="InterPro"/>
</dbReference>
<evidence type="ECO:0000256" key="5">
    <source>
        <dbReference type="PIRSR" id="PIRSR601344-1"/>
    </source>
</evidence>
<keyword evidence="5" id="KW-0157">Chromophore</keyword>
<evidence type="ECO:0000256" key="3">
    <source>
        <dbReference type="ARBA" id="ARBA00022531"/>
    </source>
</evidence>
<keyword evidence="3" id="KW-0602">Photosynthesis</keyword>
<dbReference type="GO" id="GO:0009507">
    <property type="term" value="C:chloroplast"/>
    <property type="evidence" value="ECO:0007669"/>
    <property type="project" value="UniProtKB-SubCell"/>
</dbReference>
<organism evidence="8 9">
    <name type="scientific">Symbiodinium microadriaticum</name>
    <name type="common">Dinoflagellate</name>
    <name type="synonym">Zooxanthella microadriatica</name>
    <dbReference type="NCBI Taxonomy" id="2951"/>
    <lineage>
        <taxon>Eukaryota</taxon>
        <taxon>Sar</taxon>
        <taxon>Alveolata</taxon>
        <taxon>Dinophyceae</taxon>
        <taxon>Suessiales</taxon>
        <taxon>Symbiodiniaceae</taxon>
        <taxon>Symbiodinium</taxon>
    </lineage>
</organism>
<dbReference type="InterPro" id="IPR022796">
    <property type="entry name" value="Chloroa_b-bind"/>
</dbReference>
<feature type="binding site" evidence="5">
    <location>
        <position position="324"/>
    </location>
    <ligand>
        <name>chlorophyll a</name>
        <dbReference type="ChEBI" id="CHEBI:58416"/>
        <label>1</label>
    </ligand>
</feature>
<feature type="binding site" evidence="5">
    <location>
        <position position="329"/>
    </location>
    <ligand>
        <name>chlorophyll a</name>
        <dbReference type="ChEBI" id="CHEBI:58416"/>
        <label>1</label>
    </ligand>
</feature>
<feature type="binding site" description="axial binding residue" evidence="5">
    <location>
        <position position="238"/>
    </location>
    <ligand>
        <name>chlorophyll b</name>
        <dbReference type="ChEBI" id="CHEBI:61721"/>
        <label>1</label>
    </ligand>
    <ligandPart>
        <name>Mg</name>
        <dbReference type="ChEBI" id="CHEBI:25107"/>
    </ligandPart>
</feature>
<proteinExistence type="predicted"/>
<comment type="caution">
    <text evidence="8">The sequence shown here is derived from an EMBL/GenBank/DDBJ whole genome shotgun (WGS) entry which is preliminary data.</text>
</comment>
<evidence type="ECO:0000256" key="7">
    <source>
        <dbReference type="SAM" id="Phobius"/>
    </source>
</evidence>
<evidence type="ECO:0000256" key="1">
    <source>
        <dbReference type="ARBA" id="ARBA00004229"/>
    </source>
</evidence>
<evidence type="ECO:0000256" key="6">
    <source>
        <dbReference type="SAM" id="MobiDB-lite"/>
    </source>
</evidence>
<evidence type="ECO:0000313" key="8">
    <source>
        <dbReference type="EMBL" id="OLP93715.1"/>
    </source>
</evidence>
<keyword evidence="4" id="KW-0934">Plastid</keyword>
<feature type="region of interest" description="Disordered" evidence="6">
    <location>
        <begin position="181"/>
        <end position="201"/>
    </location>
</feature>
<accession>A0A1Q9DEX8</accession>
<feature type="transmembrane region" description="Helical" evidence="7">
    <location>
        <begin position="236"/>
        <end position="253"/>
    </location>
</feature>
<keyword evidence="2" id="KW-0150">Chloroplast</keyword>
<dbReference type="GO" id="GO:0016168">
    <property type="term" value="F:chlorophyll binding"/>
    <property type="evidence" value="ECO:0007669"/>
    <property type="project" value="UniProtKB-KW"/>
</dbReference>
<keyword evidence="7" id="KW-0812">Transmembrane</keyword>
<dbReference type="EMBL" id="LSRX01000571">
    <property type="protein sequence ID" value="OLP93715.1"/>
    <property type="molecule type" value="Genomic_DNA"/>
</dbReference>
<comment type="subcellular location">
    <subcellularLocation>
        <location evidence="1">Plastid</location>
        <location evidence="1">Chloroplast</location>
    </subcellularLocation>
</comment>
<evidence type="ECO:0000256" key="2">
    <source>
        <dbReference type="ARBA" id="ARBA00022528"/>
    </source>
</evidence>
<dbReference type="OrthoDB" id="423598at2759"/>
<feature type="transmembrane region" description="Helical" evidence="7">
    <location>
        <begin position="37"/>
        <end position="55"/>
    </location>
</feature>
<keyword evidence="9" id="KW-1185">Reference proteome</keyword>
<feature type="binding site" evidence="5">
    <location>
        <position position="236"/>
    </location>
    <ligand>
        <name>chlorophyll a</name>
        <dbReference type="ChEBI" id="CHEBI:58416"/>
        <label>1</label>
    </ligand>
</feature>
<keyword evidence="5" id="KW-0148">Chlorophyll</keyword>
<dbReference type="AlphaFoldDB" id="A0A1Q9DEX8"/>
<feature type="transmembrane region" description="Helical" evidence="7">
    <location>
        <begin position="330"/>
        <end position="355"/>
    </location>
</feature>
<gene>
    <name evidence="8" type="primary">FCPA</name>
    <name evidence="8" type="ORF">AK812_SmicGene24337</name>
</gene>
<feature type="binding site" evidence="5">
    <location>
        <position position="218"/>
    </location>
    <ligand>
        <name>chlorophyll a</name>
        <dbReference type="ChEBI" id="CHEBI:58416"/>
        <label>1</label>
    </ligand>
</feature>
<dbReference type="SUPFAM" id="SSF103511">
    <property type="entry name" value="Chlorophyll a-b binding protein"/>
    <property type="match status" value="1"/>
</dbReference>
<sequence>MALSGYSPSVGISVNEATVTRQPKIDRTRPDVERKDMGLRSALAAACIAGGVAVAQRRSRVCRRFRDEERLHTETDLQNEDWSSFQEIMSKTRAKAEDVTDVEDSLPVHRPAGWSAFRPVSVVAAKMSGKLNAELANGRLALLSASRDLRVETHAKPTQEEIEAAREARKKFDLKELPSDEGYGWDPDEVEKEKPFDPSEEEVGITPPLGFFDPLGFSKVGDKEGFRFRRAAEIKHGRVAMMASVGLVITHWVRLPGYELAGTSWSSQFNTIVTLPALYFFSAFIFVIIWLELSFWAQEDDRAPGDFGDPLGLGMYSTEMRNREINNGRFAMFATTGIILAQTLTGKGYLALLVYDTLPGMASNSSVFEFRRQSHAWAGLWLFEKGGDKL</sequence>
<dbReference type="GO" id="GO:0016020">
    <property type="term" value="C:membrane"/>
    <property type="evidence" value="ECO:0007669"/>
    <property type="project" value="InterPro"/>
</dbReference>
<protein>
    <submittedName>
        <fullName evidence="8">Fucoxanthin-chlorophyll a-c binding protein A, chloroplastic</fullName>
    </submittedName>
</protein>
<dbReference type="Gene3D" id="1.10.3460.10">
    <property type="entry name" value="Chlorophyll a/b binding protein domain"/>
    <property type="match status" value="1"/>
</dbReference>
<evidence type="ECO:0000313" key="9">
    <source>
        <dbReference type="Proteomes" id="UP000186817"/>
    </source>
</evidence>
<dbReference type="Proteomes" id="UP000186817">
    <property type="component" value="Unassembled WGS sequence"/>
</dbReference>
<dbReference type="Pfam" id="PF00504">
    <property type="entry name" value="Chloroa_b-bind"/>
    <property type="match status" value="1"/>
</dbReference>
<evidence type="ECO:0000256" key="4">
    <source>
        <dbReference type="ARBA" id="ARBA00022640"/>
    </source>
</evidence>
<reference evidence="8 9" key="1">
    <citation type="submission" date="2016-02" db="EMBL/GenBank/DDBJ databases">
        <title>Genome analysis of coral dinoflagellate symbionts highlights evolutionary adaptations to a symbiotic lifestyle.</title>
        <authorList>
            <person name="Aranda M."/>
            <person name="Li Y."/>
            <person name="Liew Y.J."/>
            <person name="Baumgarten S."/>
            <person name="Simakov O."/>
            <person name="Wilson M."/>
            <person name="Piel J."/>
            <person name="Ashoor H."/>
            <person name="Bougouffa S."/>
            <person name="Bajic V.B."/>
            <person name="Ryu T."/>
            <person name="Ravasi T."/>
            <person name="Bayer T."/>
            <person name="Micklem G."/>
            <person name="Kim H."/>
            <person name="Bhak J."/>
            <person name="Lajeunesse T.C."/>
            <person name="Voolstra C.R."/>
        </authorList>
    </citation>
    <scope>NUCLEOTIDE SEQUENCE [LARGE SCALE GENOMIC DNA]</scope>
    <source>
        <strain evidence="8 9">CCMP2467</strain>
    </source>
</reference>
<feature type="transmembrane region" description="Helical" evidence="7">
    <location>
        <begin position="273"/>
        <end position="293"/>
    </location>
</feature>
<keyword evidence="7" id="KW-0472">Membrane</keyword>
<name>A0A1Q9DEX8_SYMMI</name>
<dbReference type="PANTHER" id="PTHR21649">
    <property type="entry name" value="CHLOROPHYLL A/B BINDING PROTEIN"/>
    <property type="match status" value="1"/>
</dbReference>
<feature type="binding site" evidence="5">
    <location>
        <position position="327"/>
    </location>
    <ligand>
        <name>chlorophyll a</name>
        <dbReference type="ChEBI" id="CHEBI:58416"/>
        <label>1</label>
    </ligand>
</feature>
<feature type="binding site" evidence="5">
    <location>
        <position position="233"/>
    </location>
    <ligand>
        <name>chlorophyll a</name>
        <dbReference type="ChEBI" id="CHEBI:58416"/>
        <label>1</label>
    </ligand>
</feature>
<keyword evidence="7" id="KW-1133">Transmembrane helix</keyword>
<dbReference type="InterPro" id="IPR001344">
    <property type="entry name" value="Chloro_AB-bd_pln"/>
</dbReference>